<dbReference type="FunFam" id="3.30.720.10:FF:000001">
    <property type="entry name" value="Signal recognition particle 9 kDa protein"/>
    <property type="match status" value="1"/>
</dbReference>
<dbReference type="AlphaFoldDB" id="A0AA35T8P1"/>
<accession>A0AA35T8P1</accession>
<dbReference type="Pfam" id="PF05486">
    <property type="entry name" value="SRP9-21"/>
    <property type="match status" value="1"/>
</dbReference>
<evidence type="ECO:0000313" key="11">
    <source>
        <dbReference type="Proteomes" id="UP001174909"/>
    </source>
</evidence>
<dbReference type="PANTHER" id="PTHR12834">
    <property type="entry name" value="SIGNAL RECOGNITION PARTICLE 9 KDA PROTEIN"/>
    <property type="match status" value="1"/>
</dbReference>
<proteinExistence type="inferred from homology"/>
<keyword evidence="11" id="KW-1185">Reference proteome</keyword>
<dbReference type="InterPro" id="IPR039432">
    <property type="entry name" value="SRP9_dom"/>
</dbReference>
<evidence type="ECO:0000256" key="5">
    <source>
        <dbReference type="ARBA" id="ARBA00022884"/>
    </source>
</evidence>
<dbReference type="GO" id="GO:0005829">
    <property type="term" value="C:cytosol"/>
    <property type="evidence" value="ECO:0007669"/>
    <property type="project" value="UniProtKB-ARBA"/>
</dbReference>
<evidence type="ECO:0000256" key="8">
    <source>
        <dbReference type="ARBA" id="ARBA00045462"/>
    </source>
</evidence>
<dbReference type="SUPFAM" id="SSF54762">
    <property type="entry name" value="Signal recognition particle alu RNA binding heterodimer, SRP9/14"/>
    <property type="match status" value="1"/>
</dbReference>
<dbReference type="InterPro" id="IPR039914">
    <property type="entry name" value="SRP9-like"/>
</dbReference>
<evidence type="ECO:0000256" key="3">
    <source>
        <dbReference type="ARBA" id="ARBA00020414"/>
    </source>
</evidence>
<evidence type="ECO:0000313" key="10">
    <source>
        <dbReference type="EMBL" id="CAI8043307.1"/>
    </source>
</evidence>
<comment type="subcellular location">
    <subcellularLocation>
        <location evidence="1">Cytoplasm</location>
    </subcellularLocation>
</comment>
<keyword evidence="4" id="KW-0963">Cytoplasm</keyword>
<keyword evidence="7" id="KW-0687">Ribonucleoprotein</keyword>
<evidence type="ECO:0000259" key="9">
    <source>
        <dbReference type="Pfam" id="PF05486"/>
    </source>
</evidence>
<evidence type="ECO:0000256" key="1">
    <source>
        <dbReference type="ARBA" id="ARBA00004496"/>
    </source>
</evidence>
<name>A0AA35T8P1_GEOBA</name>
<dbReference type="InterPro" id="IPR009018">
    <property type="entry name" value="Signal_recog_particle_SRP9/14"/>
</dbReference>
<comment type="caution">
    <text evidence="10">The sequence shown here is derived from an EMBL/GenBank/DDBJ whole genome shotgun (WGS) entry which is preliminary data.</text>
</comment>
<dbReference type="PANTHER" id="PTHR12834:SF12">
    <property type="entry name" value="SIGNAL RECOGNITION PARTICLE 9 KDA PROTEIN"/>
    <property type="match status" value="1"/>
</dbReference>
<dbReference type="Gene3D" id="3.30.720.10">
    <property type="entry name" value="Signal recognition particle alu RNA binding heterodimer, srp9/1"/>
    <property type="match status" value="1"/>
</dbReference>
<organism evidence="10 11">
    <name type="scientific">Geodia barretti</name>
    <name type="common">Barrett's horny sponge</name>
    <dbReference type="NCBI Taxonomy" id="519541"/>
    <lineage>
        <taxon>Eukaryota</taxon>
        <taxon>Metazoa</taxon>
        <taxon>Porifera</taxon>
        <taxon>Demospongiae</taxon>
        <taxon>Heteroscleromorpha</taxon>
        <taxon>Tetractinellida</taxon>
        <taxon>Astrophorina</taxon>
        <taxon>Geodiidae</taxon>
        <taxon>Geodia</taxon>
    </lineage>
</organism>
<comment type="similarity">
    <text evidence="2">Belongs to the SRP9 family.</text>
</comment>
<keyword evidence="6" id="KW-0733">Signal recognition particle</keyword>
<dbReference type="GO" id="GO:0006614">
    <property type="term" value="P:SRP-dependent cotranslational protein targeting to membrane"/>
    <property type="evidence" value="ECO:0007669"/>
    <property type="project" value="InterPro"/>
</dbReference>
<sequence>MSPFSLRFWLECSPLSFSHGVAGRGSFFLPLRAVRVMKKPVHKHRGRELAFRVRSRVKVGRSRRSALNRDSYASNMTSPYVDSWEEFAKAAERIYSQSPWKTRFCVKYRHCDGALVLKITDDKTCVKYQTDQLQDVKKLEKLNSVLMRNMVARS</sequence>
<reference evidence="10" key="1">
    <citation type="submission" date="2023-03" db="EMBL/GenBank/DDBJ databases">
        <authorList>
            <person name="Steffen K."/>
            <person name="Cardenas P."/>
        </authorList>
    </citation>
    <scope>NUCLEOTIDE SEQUENCE</scope>
</reference>
<dbReference type="EMBL" id="CASHTH010003317">
    <property type="protein sequence ID" value="CAI8043307.1"/>
    <property type="molecule type" value="Genomic_DNA"/>
</dbReference>
<dbReference type="GO" id="GO:0008312">
    <property type="term" value="F:7S RNA binding"/>
    <property type="evidence" value="ECO:0007669"/>
    <property type="project" value="InterPro"/>
</dbReference>
<protein>
    <recommendedName>
        <fullName evidence="3">Signal recognition particle 9 kDa protein</fullName>
    </recommendedName>
</protein>
<evidence type="ECO:0000256" key="7">
    <source>
        <dbReference type="ARBA" id="ARBA00023274"/>
    </source>
</evidence>
<feature type="domain" description="SRP9" evidence="9">
    <location>
        <begin position="81"/>
        <end position="150"/>
    </location>
</feature>
<evidence type="ECO:0000256" key="6">
    <source>
        <dbReference type="ARBA" id="ARBA00023135"/>
    </source>
</evidence>
<evidence type="ECO:0000256" key="4">
    <source>
        <dbReference type="ARBA" id="ARBA00022490"/>
    </source>
</evidence>
<dbReference type="Proteomes" id="UP001174909">
    <property type="component" value="Unassembled WGS sequence"/>
</dbReference>
<keyword evidence="5" id="KW-0694">RNA-binding</keyword>
<evidence type="ECO:0000256" key="2">
    <source>
        <dbReference type="ARBA" id="ARBA00009193"/>
    </source>
</evidence>
<gene>
    <name evidence="10" type="ORF">GBAR_LOCUS24036</name>
</gene>
<dbReference type="GO" id="GO:0005786">
    <property type="term" value="C:signal recognition particle, endoplasmic reticulum targeting"/>
    <property type="evidence" value="ECO:0007669"/>
    <property type="project" value="UniProtKB-KW"/>
</dbReference>
<comment type="function">
    <text evidence="8">Component of the signal recognition particle (SRP) complex, a ribonucleoprotein complex that mediates the cotranslational targeting of secretory and membrane proteins to the endoplasmic reticulum (ER). SRP9 together with SRP14 and the Alu portion of the SRP RNA, constitutes the elongation arrest domain of SRP. The complex of SRP9 and SRP14 is required for SRP RNA binding.</text>
</comment>